<evidence type="ECO:0000313" key="2">
    <source>
        <dbReference type="EMBL" id="KAL2631077.1"/>
    </source>
</evidence>
<protein>
    <submittedName>
        <fullName evidence="2">Uncharacterized protein</fullName>
    </submittedName>
</protein>
<evidence type="ECO:0000256" key="1">
    <source>
        <dbReference type="SAM" id="MobiDB-lite"/>
    </source>
</evidence>
<dbReference type="EMBL" id="JBHFFA010000004">
    <property type="protein sequence ID" value="KAL2631077.1"/>
    <property type="molecule type" value="Genomic_DNA"/>
</dbReference>
<comment type="caution">
    <text evidence="2">The sequence shown here is derived from an EMBL/GenBank/DDBJ whole genome shotgun (WGS) entry which is preliminary data.</text>
</comment>
<proteinExistence type="predicted"/>
<accession>A0ABD1YMY9</accession>
<dbReference type="Proteomes" id="UP001605036">
    <property type="component" value="Unassembled WGS sequence"/>
</dbReference>
<sequence>MEARRSSFELFGGSSSSSQSLVGDSQPPYFSQGINLSQFPIPVMPSVPSLFPFMRPPIPSAPMISLVPPAPAPILESFVSSSAAAQVLPVSMSGPSIPPMRPPSSGK</sequence>
<feature type="region of interest" description="Disordered" evidence="1">
    <location>
        <begin position="1"/>
        <end position="24"/>
    </location>
</feature>
<evidence type="ECO:0000313" key="3">
    <source>
        <dbReference type="Proteomes" id="UP001605036"/>
    </source>
</evidence>
<gene>
    <name evidence="2" type="ORF">R1flu_015763</name>
</gene>
<reference evidence="2 3" key="1">
    <citation type="submission" date="2024-09" db="EMBL/GenBank/DDBJ databases">
        <title>Chromosome-scale assembly of Riccia fluitans.</title>
        <authorList>
            <person name="Paukszto L."/>
            <person name="Sawicki J."/>
            <person name="Karawczyk K."/>
            <person name="Piernik-Szablinska J."/>
            <person name="Szczecinska M."/>
            <person name="Mazdziarz M."/>
        </authorList>
    </citation>
    <scope>NUCLEOTIDE SEQUENCE [LARGE SCALE GENOMIC DNA]</scope>
    <source>
        <strain evidence="2">Rf_01</strain>
        <tissue evidence="2">Aerial parts of the thallus</tissue>
    </source>
</reference>
<name>A0ABD1YMY9_9MARC</name>
<feature type="compositionally biased region" description="Low complexity" evidence="1">
    <location>
        <begin position="8"/>
        <end position="24"/>
    </location>
</feature>
<organism evidence="2 3">
    <name type="scientific">Riccia fluitans</name>
    <dbReference type="NCBI Taxonomy" id="41844"/>
    <lineage>
        <taxon>Eukaryota</taxon>
        <taxon>Viridiplantae</taxon>
        <taxon>Streptophyta</taxon>
        <taxon>Embryophyta</taxon>
        <taxon>Marchantiophyta</taxon>
        <taxon>Marchantiopsida</taxon>
        <taxon>Marchantiidae</taxon>
        <taxon>Marchantiales</taxon>
        <taxon>Ricciaceae</taxon>
        <taxon>Riccia</taxon>
    </lineage>
</organism>
<dbReference type="AlphaFoldDB" id="A0ABD1YMY9"/>
<keyword evidence="3" id="KW-1185">Reference proteome</keyword>